<gene>
    <name evidence="3" type="ORF">C7B82_08910</name>
</gene>
<evidence type="ECO:0000313" key="4">
    <source>
        <dbReference type="Proteomes" id="UP000239576"/>
    </source>
</evidence>
<dbReference type="InterPro" id="IPR038673">
    <property type="entry name" value="OprB_sf"/>
</dbReference>
<evidence type="ECO:0000256" key="2">
    <source>
        <dbReference type="RuleBase" id="RU363072"/>
    </source>
</evidence>
<sequence length="513" mass="55727">MLLKLIWLNPLLCFGFTVALMLTAGVAEVLINCPSALADSKPDDLPESITDAATAAPVPSAQTQVVEDSRSSTFKKSGVLQEYPTRSRQAAKAMTQALVDATSKQSVALLPEFNPANLQLASTAVDSLVQPSSSQACAESAADQCQWLNQQRRPNQQLTFERSSLLLADSGVPAPSDKVRRQGSEVLGVPSIQLQGVFKQEGSDTSARARLTTFYPVTPNAAFGAEVDLTTGRGFADSQETGLNLNELYFAGSLPSLPTLRFVVGLMDLTSYFDRNSFAKDGATHFFNSVFQTNPALAAAGIASRPGLLVNWSVTDDIDLKATTFSSSRSLGDFHLDGFAGEVGVRFGTAIIRGTYVSSRDAGQRSGFREIFDIPRSGRSGPRSGDREEAYGINGEFFIPSLKLGLFGRYGHYTNLNLDSSGTTYSAGLNFLDIFLPNDRLGIGYGRQLSNDDLRRARGDQNPDVLELFYDFRITPNLRAAVMLQERNAFSETVLGVRVRTDFDLSPLFRRSR</sequence>
<protein>
    <recommendedName>
        <fullName evidence="5">Porin</fullName>
    </recommendedName>
</protein>
<dbReference type="GO" id="GO:0016020">
    <property type="term" value="C:membrane"/>
    <property type="evidence" value="ECO:0007669"/>
    <property type="project" value="InterPro"/>
</dbReference>
<proteinExistence type="inferred from homology"/>
<comment type="similarity">
    <text evidence="1 2">Belongs to the OprB family.</text>
</comment>
<dbReference type="Gene3D" id="2.40.160.180">
    <property type="entry name" value="Carbohydrate-selective porin OprB"/>
    <property type="match status" value="1"/>
</dbReference>
<dbReference type="InterPro" id="IPR007049">
    <property type="entry name" value="Carb-sel_porin_OprB"/>
</dbReference>
<reference evidence="3 4" key="2">
    <citation type="submission" date="2018-03" db="EMBL/GenBank/DDBJ databases">
        <title>The ancient ancestry and fast evolution of plastids.</title>
        <authorList>
            <person name="Moore K.R."/>
            <person name="Magnabosco C."/>
            <person name="Momper L."/>
            <person name="Gold D.A."/>
            <person name="Bosak T."/>
            <person name="Fournier G.P."/>
        </authorList>
    </citation>
    <scope>NUCLEOTIDE SEQUENCE [LARGE SCALE GENOMIC DNA]</scope>
    <source>
        <strain evidence="3 4">ULC18</strain>
    </source>
</reference>
<name>A0A2T1ECK0_9CYAN</name>
<evidence type="ECO:0008006" key="5">
    <source>
        <dbReference type="Google" id="ProtNLM"/>
    </source>
</evidence>
<evidence type="ECO:0000313" key="3">
    <source>
        <dbReference type="EMBL" id="PSB30413.1"/>
    </source>
</evidence>
<dbReference type="EMBL" id="PVWK01000052">
    <property type="protein sequence ID" value="PSB30413.1"/>
    <property type="molecule type" value="Genomic_DNA"/>
</dbReference>
<accession>A0A2T1ECK0</accession>
<comment type="caution">
    <text evidence="3">The sequence shown here is derived from an EMBL/GenBank/DDBJ whole genome shotgun (WGS) entry which is preliminary data.</text>
</comment>
<dbReference type="Pfam" id="PF04966">
    <property type="entry name" value="OprB"/>
    <property type="match status" value="1"/>
</dbReference>
<dbReference type="AlphaFoldDB" id="A0A2T1ECK0"/>
<dbReference type="RefSeq" id="WP_106255950.1">
    <property type="nucleotide sequence ID" value="NZ_CAWNSW010000009.1"/>
</dbReference>
<dbReference type="Proteomes" id="UP000239576">
    <property type="component" value="Unassembled WGS sequence"/>
</dbReference>
<reference evidence="4" key="1">
    <citation type="submission" date="2018-02" db="EMBL/GenBank/DDBJ databases">
        <authorList>
            <person name="Moore K."/>
            <person name="Momper L."/>
        </authorList>
    </citation>
    <scope>NUCLEOTIDE SEQUENCE [LARGE SCALE GENOMIC DNA]</scope>
    <source>
        <strain evidence="4">ULC18</strain>
    </source>
</reference>
<dbReference type="GO" id="GO:0008643">
    <property type="term" value="P:carbohydrate transport"/>
    <property type="evidence" value="ECO:0007669"/>
    <property type="project" value="InterPro"/>
</dbReference>
<organism evidence="3 4">
    <name type="scientific">Stenomitos frigidus ULC18</name>
    <dbReference type="NCBI Taxonomy" id="2107698"/>
    <lineage>
        <taxon>Bacteria</taxon>
        <taxon>Bacillati</taxon>
        <taxon>Cyanobacteriota</taxon>
        <taxon>Cyanophyceae</taxon>
        <taxon>Leptolyngbyales</taxon>
        <taxon>Leptolyngbyaceae</taxon>
        <taxon>Stenomitos</taxon>
    </lineage>
</organism>
<evidence type="ECO:0000256" key="1">
    <source>
        <dbReference type="ARBA" id="ARBA00008769"/>
    </source>
</evidence>
<keyword evidence="4" id="KW-1185">Reference proteome</keyword>
<dbReference type="GO" id="GO:0015288">
    <property type="term" value="F:porin activity"/>
    <property type="evidence" value="ECO:0007669"/>
    <property type="project" value="InterPro"/>
</dbReference>